<feature type="compositionally biased region" description="Polar residues" evidence="2">
    <location>
        <begin position="843"/>
        <end position="858"/>
    </location>
</feature>
<feature type="compositionally biased region" description="Polar residues" evidence="2">
    <location>
        <begin position="1500"/>
        <end position="1518"/>
    </location>
</feature>
<feature type="compositionally biased region" description="Basic and acidic residues" evidence="2">
    <location>
        <begin position="939"/>
        <end position="951"/>
    </location>
</feature>
<feature type="compositionally biased region" description="Polar residues" evidence="2">
    <location>
        <begin position="1402"/>
        <end position="1431"/>
    </location>
</feature>
<dbReference type="GO" id="GO:0003779">
    <property type="term" value="F:actin binding"/>
    <property type="evidence" value="ECO:0007669"/>
    <property type="project" value="InterPro"/>
</dbReference>
<dbReference type="SMART" id="SM01139">
    <property type="entry name" value="Drf_FH3"/>
    <property type="match status" value="1"/>
</dbReference>
<dbReference type="PROSITE" id="PS51444">
    <property type="entry name" value="FH2"/>
    <property type="match status" value="1"/>
</dbReference>
<evidence type="ECO:0000259" key="3">
    <source>
        <dbReference type="PROSITE" id="PS51232"/>
    </source>
</evidence>
<dbReference type="Gene3D" id="1.20.58.2220">
    <property type="entry name" value="Formin, FH2 domain"/>
    <property type="match status" value="1"/>
</dbReference>
<dbReference type="Pfam" id="PF06367">
    <property type="entry name" value="Drf_FH3"/>
    <property type="match status" value="1"/>
</dbReference>
<feature type="domain" description="GBD/FH3" evidence="3">
    <location>
        <begin position="1"/>
        <end position="235"/>
    </location>
</feature>
<feature type="compositionally biased region" description="Pro residues" evidence="2">
    <location>
        <begin position="260"/>
        <end position="295"/>
    </location>
</feature>
<dbReference type="EMBL" id="HBUF01027424">
    <property type="protein sequence ID" value="CAG6613389.1"/>
    <property type="molecule type" value="Transcribed_RNA"/>
</dbReference>
<evidence type="ECO:0000259" key="4">
    <source>
        <dbReference type="PROSITE" id="PS51444"/>
    </source>
</evidence>
<reference evidence="5" key="1">
    <citation type="submission" date="2021-05" db="EMBL/GenBank/DDBJ databases">
        <authorList>
            <person name="Alioto T."/>
            <person name="Alioto T."/>
            <person name="Gomez Garrido J."/>
        </authorList>
    </citation>
    <scope>NUCLEOTIDE SEQUENCE</scope>
</reference>
<dbReference type="Gene3D" id="1.10.238.150">
    <property type="entry name" value="Formin, FH3 diaphanous domain"/>
    <property type="match status" value="1"/>
</dbReference>
<feature type="region of interest" description="Disordered" evidence="2">
    <location>
        <begin position="939"/>
        <end position="976"/>
    </location>
</feature>
<feature type="compositionally biased region" description="Basic and acidic residues" evidence="2">
    <location>
        <begin position="757"/>
        <end position="766"/>
    </location>
</feature>
<dbReference type="Gene3D" id="1.25.10.10">
    <property type="entry name" value="Leucine-rich Repeat Variant"/>
    <property type="match status" value="1"/>
</dbReference>
<feature type="compositionally biased region" description="Basic residues" evidence="2">
    <location>
        <begin position="1698"/>
        <end position="1708"/>
    </location>
</feature>
<dbReference type="InterPro" id="IPR014768">
    <property type="entry name" value="GBD/FH3_dom"/>
</dbReference>
<proteinExistence type="predicted"/>
<feature type="compositionally biased region" description="Low complexity" evidence="2">
    <location>
        <begin position="377"/>
        <end position="391"/>
    </location>
</feature>
<feature type="compositionally biased region" description="Low complexity" evidence="2">
    <location>
        <begin position="1567"/>
        <end position="1585"/>
    </location>
</feature>
<dbReference type="InterPro" id="IPR010472">
    <property type="entry name" value="FH3_dom"/>
</dbReference>
<dbReference type="EMBL" id="HBUF01027425">
    <property type="protein sequence ID" value="CAG6613390.1"/>
    <property type="molecule type" value="Transcribed_RNA"/>
</dbReference>
<feature type="coiled-coil region" evidence="1">
    <location>
        <begin position="603"/>
        <end position="668"/>
    </location>
</feature>
<dbReference type="PANTHER" id="PTHR46345">
    <property type="entry name" value="INVERTED FORMIN-2"/>
    <property type="match status" value="1"/>
</dbReference>
<feature type="compositionally biased region" description="Low complexity" evidence="2">
    <location>
        <begin position="1437"/>
        <end position="1448"/>
    </location>
</feature>
<dbReference type="PANTHER" id="PTHR46345:SF8">
    <property type="entry name" value="FORMIN 3, ISOFORM B"/>
    <property type="match status" value="1"/>
</dbReference>
<feature type="region of interest" description="Disordered" evidence="2">
    <location>
        <begin position="757"/>
        <end position="924"/>
    </location>
</feature>
<dbReference type="InterPro" id="IPR016024">
    <property type="entry name" value="ARM-type_fold"/>
</dbReference>
<dbReference type="InterPro" id="IPR011989">
    <property type="entry name" value="ARM-like"/>
</dbReference>
<feature type="region of interest" description="Disordered" evidence="2">
    <location>
        <begin position="1309"/>
        <end position="1329"/>
    </location>
</feature>
<keyword evidence="1" id="KW-0175">Coiled coil</keyword>
<feature type="compositionally biased region" description="Polar residues" evidence="2">
    <location>
        <begin position="1610"/>
        <end position="1620"/>
    </location>
</feature>
<feature type="region of interest" description="Disordered" evidence="2">
    <location>
        <begin position="377"/>
        <end position="398"/>
    </location>
</feature>
<dbReference type="InterPro" id="IPR015425">
    <property type="entry name" value="FH2_Formin"/>
</dbReference>
<evidence type="ECO:0000256" key="1">
    <source>
        <dbReference type="SAM" id="Coils"/>
    </source>
</evidence>
<dbReference type="EMBL" id="HBUF01027426">
    <property type="protein sequence ID" value="CAG6613391.1"/>
    <property type="molecule type" value="Transcribed_RNA"/>
</dbReference>
<evidence type="ECO:0000313" key="5">
    <source>
        <dbReference type="EMBL" id="CAG6613389.1"/>
    </source>
</evidence>
<dbReference type="SMART" id="SM00498">
    <property type="entry name" value="FH2"/>
    <property type="match status" value="1"/>
</dbReference>
<organism evidence="5">
    <name type="scientific">Cacopsylla melanoneura</name>
    <dbReference type="NCBI Taxonomy" id="428564"/>
    <lineage>
        <taxon>Eukaryota</taxon>
        <taxon>Metazoa</taxon>
        <taxon>Ecdysozoa</taxon>
        <taxon>Arthropoda</taxon>
        <taxon>Hexapoda</taxon>
        <taxon>Insecta</taxon>
        <taxon>Pterygota</taxon>
        <taxon>Neoptera</taxon>
        <taxon>Paraneoptera</taxon>
        <taxon>Hemiptera</taxon>
        <taxon>Sternorrhyncha</taxon>
        <taxon>Psylloidea</taxon>
        <taxon>Psyllidae</taxon>
        <taxon>Psyllinae</taxon>
        <taxon>Cacopsylla</taxon>
    </lineage>
</organism>
<dbReference type="InterPro" id="IPR042201">
    <property type="entry name" value="FH2_Formin_sf"/>
</dbReference>
<feature type="coiled-coil region" evidence="1">
    <location>
        <begin position="701"/>
        <end position="728"/>
    </location>
</feature>
<feature type="compositionally biased region" description="Basic and acidic residues" evidence="2">
    <location>
        <begin position="1309"/>
        <end position="1319"/>
    </location>
</feature>
<name>A0A8D8PTG1_9HEMI</name>
<dbReference type="SUPFAM" id="SSF48371">
    <property type="entry name" value="ARM repeat"/>
    <property type="match status" value="1"/>
</dbReference>
<accession>A0A8D8PTG1</accession>
<dbReference type="PROSITE" id="PS51232">
    <property type="entry name" value="GBD_FH3"/>
    <property type="match status" value="1"/>
</dbReference>
<feature type="region of interest" description="Disordered" evidence="2">
    <location>
        <begin position="1610"/>
        <end position="1708"/>
    </location>
</feature>
<feature type="domain" description="FH2" evidence="4">
    <location>
        <begin position="319"/>
        <end position="725"/>
    </location>
</feature>
<feature type="region of interest" description="Disordered" evidence="2">
    <location>
        <begin position="238"/>
        <end position="316"/>
    </location>
</feature>
<sequence>MESRIGLDYIVENPDYTTKLAAALDTNNTQIKKQVIELLSALCVYNTDGYTRALEALEHYKTLKNERYRLKVVVDELQNAEAVDYQTVILAFINCLIISTPQLNDRIRIRNEFIGLKVLSVLNDLRKKKSSSSNDLSVQLDVFDEQKESDEVQILGAPDGVDLNSHLDVFYAVLRQVAETPQEIPFLSILQHLLRIDSKEAVSDIIWDTAETLVHRATLLDSHQDATKLLRSPSLQNKLCCHGHRGDTGAGSRKPSLNNTPPPPPPPPLASPPPPPPPLNIPPPAMCAPPAPPPIIKAKSPATSVPEPPEPTDTVLLPQQEMPVPRTKMKTINWNKIPNSKVIGCHNIWSLVARSHEHNPQSILDWAEMEGLFCQQTLSTPTPSSQSSPRSYRSEMADKRKDVTSEILLLDGKRSLNVNIFLKQFRSSNEDIIQLIKNGDHDEIGTEKLRGLLKILPQLDELEMLRNFDGDKNRLGNAEKFLLQLIQVPNYKLRIESMLLKEEFATNMSYLEPSINSMIVAGEDLMSNKALQEVLYMVICAGNFLNSGGYAGNAAGVKLSSLQKLTDIRANKPGMNLIHYVALQADKKKKDLLNFTDDMGFLEEATKTTVEQLQNEINALDSRIKQICKQVELPTTRPELKLQMEDFLKMADHEVTTLKEDMQELESVRKKLADFFCEDSNVFKLEECYKVFQGFCVKFKQAVAENERRRIQEEQSAARRRQREEQQQLVNKRKFFNGAGDVDPSIVESLMCETAQKRPLDKESKLRKVQNGGNSAEEDVAMSVPSSPAVMRRRLGSLSGDPNLNSSREDNFSPDITPTGSLRRRRSRVHNEEDNSTLMEFLRSSNPPATESSPTQPFGNRKSWGSLDRSWARRARGGGTGFKKRPELLNADFYGDRERPGSPSPLIENKNIVPAPSTSEEDIKPKAWKAKIEAWLQENEKEGKQSEETTRRVPKNRWSLEDSESDGRSGTLDPLPEGKLALNTSYKPVYSEWKPTFDKTDVVGAMEAIAEAQPAVKDKSLWRKSNLNVANSTEEIEADVRKIKRMRSQTSQEPVSTLQAIEEERKGFIGALGQETGDESLTVYIRRPSHTIDPRTMTKSSTVNQKPNNTTVINISSTPNTCDKQHCSTLPPLGSSKGQFPDMGVTDKIEIDSDNIETPPATRKLLALNKAPLAEKKPKPVDEATLGDGQFDRFSAARRTRRYRKNTDEENAARKDGVTTVTTSELIPSKQLIRPNTLQVQSVAVNKLEPQDSESRLKRWKDKIQYKDTEEDAIMDITKSGEELKNLQRSATLPRSTRFRSIMNRKLGEDTYKPVKPGDGRVTTDSVDGGNINVSISSNETGNTKTMLNQSTMNSKPTNVNISENLVPSSKVKSEFIPEIKVQAITPNKHRELDLHDEGFEESQSLVSETLSQGTSSGNFEQENVSPTSKTVKLYRADSSGSADTTSSNPTRPVVTLDRNKPVTTSFKHETKPSTPIKRSLSLRRASPQTSGIAIKPNVPVQSTNQSKVLTPRNTPASNYKPLTRSNSVNKPLAPPIAKKAFPIEKSGSKSSLKGTPLRKKVERSNSKSSLQSSRSSLNSASSVSTVKPANTIPGIKKYTHAIKSLTDNLQNTQPVQKTKTPVPASRSSSSGSSIGPTLRKTMKTTANSDIKEYVNVVSPPRVAASRSSSSSSSIAGLSFMRPTASSTAKDGPDPTMKKPKPKLRSFK</sequence>
<evidence type="ECO:0000256" key="2">
    <source>
        <dbReference type="SAM" id="MobiDB-lite"/>
    </source>
</evidence>
<dbReference type="Pfam" id="PF02181">
    <property type="entry name" value="FH2"/>
    <property type="match status" value="1"/>
</dbReference>
<feature type="compositionally biased region" description="Low complexity" evidence="2">
    <location>
        <begin position="1658"/>
        <end position="1674"/>
    </location>
</feature>
<dbReference type="SUPFAM" id="SSF101447">
    <property type="entry name" value="Formin homology 2 domain (FH2 domain)"/>
    <property type="match status" value="1"/>
</dbReference>
<protein>
    <submittedName>
        <fullName evidence="5">FH2 domain-containing protein 1</fullName>
    </submittedName>
</protein>
<feature type="region of interest" description="Disordered" evidence="2">
    <location>
        <begin position="1399"/>
        <end position="1589"/>
    </location>
</feature>